<evidence type="ECO:0000256" key="7">
    <source>
        <dbReference type="ARBA" id="ARBA00023136"/>
    </source>
</evidence>
<comment type="subcellular location">
    <subcellularLocation>
        <location evidence="1">Cell inner membrane</location>
        <topology evidence="1">Multi-pass membrane protein</topology>
    </subcellularLocation>
</comment>
<keyword evidence="11" id="KW-0175">Coiled coil</keyword>
<dbReference type="EMBL" id="FOAS01000014">
    <property type="protein sequence ID" value="SEL55961.1"/>
    <property type="molecule type" value="Genomic_DNA"/>
</dbReference>
<dbReference type="CDD" id="cd11386">
    <property type="entry name" value="MCP_signal"/>
    <property type="match status" value="1"/>
</dbReference>
<evidence type="ECO:0000256" key="4">
    <source>
        <dbReference type="ARBA" id="ARBA00022519"/>
    </source>
</evidence>
<name>A0A1H7R6V1_9GAMM</name>
<dbReference type="GO" id="GO:0006935">
    <property type="term" value="P:chemotaxis"/>
    <property type="evidence" value="ECO:0007669"/>
    <property type="project" value="UniProtKB-KW"/>
</dbReference>
<evidence type="ECO:0000259" key="14">
    <source>
        <dbReference type="PROSITE" id="PS50192"/>
    </source>
</evidence>
<evidence type="ECO:0000256" key="5">
    <source>
        <dbReference type="ARBA" id="ARBA00022692"/>
    </source>
</evidence>
<evidence type="ECO:0000256" key="9">
    <source>
        <dbReference type="ARBA" id="ARBA00029447"/>
    </source>
</evidence>
<gene>
    <name evidence="16" type="ORF">SAMN05216214_11431</name>
</gene>
<keyword evidence="2" id="KW-1003">Cell membrane</keyword>
<dbReference type="PROSITE" id="PS50192">
    <property type="entry name" value="T_SNARE"/>
    <property type="match status" value="1"/>
</dbReference>
<dbReference type="Pfam" id="PF17200">
    <property type="entry name" value="sCache_2"/>
    <property type="match status" value="1"/>
</dbReference>
<keyword evidence="8 10" id="KW-0807">Transducer</keyword>
<dbReference type="RefSeq" id="WP_074869631.1">
    <property type="nucleotide sequence ID" value="NZ_FOAS01000014.1"/>
</dbReference>
<dbReference type="SMART" id="SM00304">
    <property type="entry name" value="HAMP"/>
    <property type="match status" value="1"/>
</dbReference>
<dbReference type="Gene3D" id="3.30.450.20">
    <property type="entry name" value="PAS domain"/>
    <property type="match status" value="1"/>
</dbReference>
<evidence type="ECO:0000256" key="8">
    <source>
        <dbReference type="ARBA" id="ARBA00023224"/>
    </source>
</evidence>
<dbReference type="SMART" id="SM00283">
    <property type="entry name" value="MA"/>
    <property type="match status" value="1"/>
</dbReference>
<evidence type="ECO:0000256" key="2">
    <source>
        <dbReference type="ARBA" id="ARBA00022475"/>
    </source>
</evidence>
<keyword evidence="7 12" id="KW-0472">Membrane</keyword>
<organism evidence="16 17">
    <name type="scientific">Atopomonas hussainii</name>
    <dbReference type="NCBI Taxonomy" id="1429083"/>
    <lineage>
        <taxon>Bacteria</taxon>
        <taxon>Pseudomonadati</taxon>
        <taxon>Pseudomonadota</taxon>
        <taxon>Gammaproteobacteria</taxon>
        <taxon>Pseudomonadales</taxon>
        <taxon>Pseudomonadaceae</taxon>
        <taxon>Atopomonas</taxon>
    </lineage>
</organism>
<dbReference type="CDD" id="cd06225">
    <property type="entry name" value="HAMP"/>
    <property type="match status" value="1"/>
</dbReference>
<dbReference type="GO" id="GO:0005886">
    <property type="term" value="C:plasma membrane"/>
    <property type="evidence" value="ECO:0007669"/>
    <property type="project" value="UniProtKB-SubCell"/>
</dbReference>
<dbReference type="Pfam" id="PF00015">
    <property type="entry name" value="MCPsignal"/>
    <property type="match status" value="1"/>
</dbReference>
<reference evidence="16 17" key="1">
    <citation type="submission" date="2016-10" db="EMBL/GenBank/DDBJ databases">
        <authorList>
            <person name="de Groot N.N."/>
        </authorList>
    </citation>
    <scope>NUCLEOTIDE SEQUENCE [LARGE SCALE GENOMIC DNA]</scope>
    <source>
        <strain evidence="16 17">JCM 19513</strain>
    </source>
</reference>
<dbReference type="AlphaFoldDB" id="A0A1H7R6V1"/>
<dbReference type="Proteomes" id="UP000185766">
    <property type="component" value="Unassembled WGS sequence"/>
</dbReference>
<dbReference type="InterPro" id="IPR033480">
    <property type="entry name" value="sCache_2"/>
</dbReference>
<dbReference type="Gene3D" id="1.10.287.950">
    <property type="entry name" value="Methyl-accepting chemotaxis protein"/>
    <property type="match status" value="1"/>
</dbReference>
<feature type="domain" description="HAMP" evidence="15">
    <location>
        <begin position="213"/>
        <end position="267"/>
    </location>
</feature>
<dbReference type="PANTHER" id="PTHR32089:SF119">
    <property type="entry name" value="METHYL-ACCEPTING CHEMOTAXIS PROTEIN CTPL"/>
    <property type="match status" value="1"/>
</dbReference>
<keyword evidence="3" id="KW-0145">Chemotaxis</keyword>
<dbReference type="STRING" id="1429083.GCA_001885685_03164"/>
<sequence length="544" mass="58826">MNNLRQLPIRRRLLSILLLVVVGLLGLSAFSLSNLKSTLYESKVEKTKHIAESALTLVAHYHAQVKAGKLSEDEAQNLAKSAVGSIRYGDNDYFWINDLSPKMVMHPFKADLVGKDLSAVKDPNGKFLFNEMVALAKKSDDGVVDYYWPKPGADAPVAKVSYIQHFQPWGWIIGTGVYVDDVETQFAQQAVSLGLATGLLLLVIAGLIVLISRSITRPLDTVVDALQDIASGRGDLTRRLNQEGRDEISALAGHFNQFAEKLQTIVRKLAGNAGDLEVSAGDLAQISRDGQVQSQEQAQRMEMVATAVNEVSYGVQDVAKNAEQAANEVRQAEKAAEQGQTSIQSGITQINELSNTIGNAVDVIQRLASESNEINKVLEVIRTIAEQTNLLALNAAIEAARAGEMGRGFAVVADEVRLLAQRTQQSTQEIQSMIEKLQSNSDAAVNVITESSRVSSVTVEQASKAGDSLETITQVLRNLSGLNASIASAILQQSHVVEDINRNVTEAAQYSHQSLNSAEKTTRAGDSLKQLADQVSALAQQFKA</sequence>
<accession>A0A1H7R6V1</accession>
<dbReference type="GO" id="GO:0007165">
    <property type="term" value="P:signal transduction"/>
    <property type="evidence" value="ECO:0007669"/>
    <property type="project" value="UniProtKB-KW"/>
</dbReference>
<dbReference type="InterPro" id="IPR004089">
    <property type="entry name" value="MCPsignal_dom"/>
</dbReference>
<evidence type="ECO:0000256" key="6">
    <source>
        <dbReference type="ARBA" id="ARBA00022989"/>
    </source>
</evidence>
<dbReference type="PRINTS" id="PR00260">
    <property type="entry name" value="CHEMTRNSDUCR"/>
</dbReference>
<evidence type="ECO:0000313" key="17">
    <source>
        <dbReference type="Proteomes" id="UP000185766"/>
    </source>
</evidence>
<feature type="coiled-coil region" evidence="11">
    <location>
        <begin position="315"/>
        <end position="342"/>
    </location>
</feature>
<feature type="transmembrane region" description="Helical" evidence="12">
    <location>
        <begin position="190"/>
        <end position="211"/>
    </location>
</feature>
<keyword evidence="17" id="KW-1185">Reference proteome</keyword>
<evidence type="ECO:0000256" key="11">
    <source>
        <dbReference type="SAM" id="Coils"/>
    </source>
</evidence>
<dbReference type="GO" id="GO:0004888">
    <property type="term" value="F:transmembrane signaling receptor activity"/>
    <property type="evidence" value="ECO:0007669"/>
    <property type="project" value="InterPro"/>
</dbReference>
<keyword evidence="5 12" id="KW-0812">Transmembrane</keyword>
<dbReference type="PROSITE" id="PS50111">
    <property type="entry name" value="CHEMOTAXIS_TRANSDUC_2"/>
    <property type="match status" value="1"/>
</dbReference>
<keyword evidence="4" id="KW-0997">Cell inner membrane</keyword>
<dbReference type="InterPro" id="IPR000727">
    <property type="entry name" value="T_SNARE_dom"/>
</dbReference>
<keyword evidence="6 12" id="KW-1133">Transmembrane helix</keyword>
<dbReference type="SMART" id="SM01049">
    <property type="entry name" value="Cache_2"/>
    <property type="match status" value="1"/>
</dbReference>
<protein>
    <submittedName>
        <fullName evidence="16">Methyl-accepting chemotaxis protein</fullName>
    </submittedName>
</protein>
<feature type="domain" description="T-SNARE coiled-coil homology" evidence="14">
    <location>
        <begin position="459"/>
        <end position="521"/>
    </location>
</feature>
<dbReference type="Pfam" id="PF00672">
    <property type="entry name" value="HAMP"/>
    <property type="match status" value="1"/>
</dbReference>
<evidence type="ECO:0000256" key="1">
    <source>
        <dbReference type="ARBA" id="ARBA00004429"/>
    </source>
</evidence>
<evidence type="ECO:0000259" key="13">
    <source>
        <dbReference type="PROSITE" id="PS50111"/>
    </source>
</evidence>
<evidence type="ECO:0000256" key="3">
    <source>
        <dbReference type="ARBA" id="ARBA00022500"/>
    </source>
</evidence>
<feature type="domain" description="Methyl-accepting transducer" evidence="13">
    <location>
        <begin position="272"/>
        <end position="508"/>
    </location>
</feature>
<dbReference type="FunFam" id="1.10.287.950:FF:000001">
    <property type="entry name" value="Methyl-accepting chemotaxis sensory transducer"/>
    <property type="match status" value="1"/>
</dbReference>
<dbReference type="InterPro" id="IPR004090">
    <property type="entry name" value="Chemotax_Me-accpt_rcpt"/>
</dbReference>
<evidence type="ECO:0000256" key="12">
    <source>
        <dbReference type="SAM" id="Phobius"/>
    </source>
</evidence>
<dbReference type="SUPFAM" id="SSF58104">
    <property type="entry name" value="Methyl-accepting chemotaxis protein (MCP) signaling domain"/>
    <property type="match status" value="1"/>
</dbReference>
<evidence type="ECO:0000256" key="10">
    <source>
        <dbReference type="PROSITE-ProRule" id="PRU00284"/>
    </source>
</evidence>
<dbReference type="PANTHER" id="PTHR32089">
    <property type="entry name" value="METHYL-ACCEPTING CHEMOTAXIS PROTEIN MCPB"/>
    <property type="match status" value="1"/>
</dbReference>
<comment type="similarity">
    <text evidence="9">Belongs to the methyl-accepting chemotaxis (MCP) protein family.</text>
</comment>
<dbReference type="InterPro" id="IPR003660">
    <property type="entry name" value="HAMP_dom"/>
</dbReference>
<evidence type="ECO:0000313" key="16">
    <source>
        <dbReference type="EMBL" id="SEL55961.1"/>
    </source>
</evidence>
<dbReference type="PROSITE" id="PS50885">
    <property type="entry name" value="HAMP"/>
    <property type="match status" value="1"/>
</dbReference>
<evidence type="ECO:0000259" key="15">
    <source>
        <dbReference type="PROSITE" id="PS50885"/>
    </source>
</evidence>
<proteinExistence type="inferred from homology"/>